<organism evidence="1 2">
    <name type="scientific">Sinomonas terrae</name>
    <dbReference type="NCBI Taxonomy" id="2908838"/>
    <lineage>
        <taxon>Bacteria</taxon>
        <taxon>Bacillati</taxon>
        <taxon>Actinomycetota</taxon>
        <taxon>Actinomycetes</taxon>
        <taxon>Micrococcales</taxon>
        <taxon>Micrococcaceae</taxon>
        <taxon>Sinomonas</taxon>
    </lineage>
</organism>
<gene>
    <name evidence="1" type="ORF">L0M17_07620</name>
</gene>
<protein>
    <submittedName>
        <fullName evidence="1">Uncharacterized protein</fullName>
    </submittedName>
</protein>
<reference evidence="1 2" key="1">
    <citation type="submission" date="2022-03" db="EMBL/GenBank/DDBJ databases">
        <title>Sinomonas sp. isolated from a soil.</title>
        <authorList>
            <person name="Han J."/>
            <person name="Kim D.-U."/>
        </authorList>
    </citation>
    <scope>NUCLEOTIDE SEQUENCE [LARGE SCALE GENOMIC DNA]</scope>
    <source>
        <strain evidence="1 2">5-5</strain>
    </source>
</reference>
<proteinExistence type="predicted"/>
<sequence length="107" mass="12196">MIDRQGAEGQRDRIEKAARELAPGERLWFEVRCARRTGRARWKAVVCRPEEVRAEFAAAGRGSGAAFDLDCPSQLVQWLEALRVRPVQPVPDDWNHLVFFGSDVEVY</sequence>
<dbReference type="RefSeq" id="WP_241053316.1">
    <property type="nucleotide sequence ID" value="NZ_JAKZBV010000001.1"/>
</dbReference>
<dbReference type="Proteomes" id="UP001202922">
    <property type="component" value="Unassembled WGS sequence"/>
</dbReference>
<name>A0ABS9TZJ7_9MICC</name>
<evidence type="ECO:0000313" key="2">
    <source>
        <dbReference type="Proteomes" id="UP001202922"/>
    </source>
</evidence>
<keyword evidence="2" id="KW-1185">Reference proteome</keyword>
<comment type="caution">
    <text evidence="1">The sequence shown here is derived from an EMBL/GenBank/DDBJ whole genome shotgun (WGS) entry which is preliminary data.</text>
</comment>
<evidence type="ECO:0000313" key="1">
    <source>
        <dbReference type="EMBL" id="MCH6469854.1"/>
    </source>
</evidence>
<accession>A0ABS9TZJ7</accession>
<dbReference type="EMBL" id="JAKZBV010000001">
    <property type="protein sequence ID" value="MCH6469854.1"/>
    <property type="molecule type" value="Genomic_DNA"/>
</dbReference>